<sequence>MNRNRLSQLFLFLTLLFIGQWFANSWPVSWREVVTSNDGRIFTVSSYPSFRGAELWEWQPDLSSKRPLRSFWHSYGQVLLSEDASVMICDTGSKVLAINTANGETLWMNEDPLWRRIHLLDGGRHGLYASGNDRQIDTISVFDIRTGDIKEELSILDLIGGRGLKRLQLCDSGFILKLPQAPNEKFAWDGTKMVLAAEPPTASELTTAQRRYDTEFMRRLESAMDSDTDDLPGGRNVRVLSATDSRASRIEIIDNDKQTLLAAKQIGHPLFVHLLAGIVFVGIGIAWVILLLVDTTQSKQPDRYRCLIDLFFLASGLALATIPGLGNFVPEAATEGQFWRITAFPLAVVTWILVSITLNLKNSSYIWAVVISSCAVPVILPAVLLVVAMRWLRFQPMLLKSEQPLIADEPTHANQNQGRRFRFGIHEVMLLTTGVAIFVGIGSQAMDFVPGGIGYSLLIALAVLLSQNTTIAKTTLMIATVAVFASVLSQPQHSTERWSINHALMLIITFSFAAICGSGIHRKRNPSDQPFNLPTKPSVDRSRARSTEQGTADVKEAAKFIWAHKKTAR</sequence>
<proteinExistence type="predicted"/>
<dbReference type="InterPro" id="IPR015943">
    <property type="entry name" value="WD40/YVTN_repeat-like_dom_sf"/>
</dbReference>
<feature type="transmembrane region" description="Helical" evidence="2">
    <location>
        <begin position="338"/>
        <end position="358"/>
    </location>
</feature>
<dbReference type="EMBL" id="CP036526">
    <property type="protein sequence ID" value="QDT11804.1"/>
    <property type="molecule type" value="Genomic_DNA"/>
</dbReference>
<reference evidence="3 4" key="1">
    <citation type="submission" date="2019-02" db="EMBL/GenBank/DDBJ databases">
        <title>Deep-cultivation of Planctomycetes and their phenomic and genomic characterization uncovers novel biology.</title>
        <authorList>
            <person name="Wiegand S."/>
            <person name="Jogler M."/>
            <person name="Boedeker C."/>
            <person name="Pinto D."/>
            <person name="Vollmers J."/>
            <person name="Rivas-Marin E."/>
            <person name="Kohn T."/>
            <person name="Peeters S.H."/>
            <person name="Heuer A."/>
            <person name="Rast P."/>
            <person name="Oberbeckmann S."/>
            <person name="Bunk B."/>
            <person name="Jeske O."/>
            <person name="Meyerdierks A."/>
            <person name="Storesund J.E."/>
            <person name="Kallscheuer N."/>
            <person name="Luecker S."/>
            <person name="Lage O.M."/>
            <person name="Pohl T."/>
            <person name="Merkel B.J."/>
            <person name="Hornburger P."/>
            <person name="Mueller R.-W."/>
            <person name="Bruemmer F."/>
            <person name="Labrenz M."/>
            <person name="Spormann A.M."/>
            <person name="Op den Camp H."/>
            <person name="Overmann J."/>
            <person name="Amann R."/>
            <person name="Jetten M.S.M."/>
            <person name="Mascher T."/>
            <person name="Medema M.H."/>
            <person name="Devos D.P."/>
            <person name="Kaster A.-K."/>
            <person name="Ovreas L."/>
            <person name="Rohde M."/>
            <person name="Galperin M.Y."/>
            <person name="Jogler C."/>
        </authorList>
    </citation>
    <scope>NUCLEOTIDE SEQUENCE [LARGE SCALE GENOMIC DNA]</scope>
    <source>
        <strain evidence="3 4">K23_9</strain>
    </source>
</reference>
<feature type="region of interest" description="Disordered" evidence="1">
    <location>
        <begin position="525"/>
        <end position="552"/>
    </location>
</feature>
<feature type="transmembrane region" description="Helical" evidence="2">
    <location>
        <begin position="306"/>
        <end position="326"/>
    </location>
</feature>
<evidence type="ECO:0000313" key="3">
    <source>
        <dbReference type="EMBL" id="QDT11804.1"/>
    </source>
</evidence>
<feature type="transmembrane region" description="Helical" evidence="2">
    <location>
        <begin position="365"/>
        <end position="392"/>
    </location>
</feature>
<feature type="transmembrane region" description="Helical" evidence="2">
    <location>
        <begin position="471"/>
        <end position="488"/>
    </location>
</feature>
<dbReference type="SUPFAM" id="SSF50998">
    <property type="entry name" value="Quinoprotein alcohol dehydrogenase-like"/>
    <property type="match status" value="1"/>
</dbReference>
<dbReference type="AlphaFoldDB" id="A0A517NXG2"/>
<evidence type="ECO:0000256" key="1">
    <source>
        <dbReference type="SAM" id="MobiDB-lite"/>
    </source>
</evidence>
<keyword evidence="2" id="KW-0472">Membrane</keyword>
<keyword evidence="2" id="KW-1133">Transmembrane helix</keyword>
<dbReference type="RefSeq" id="WP_145419576.1">
    <property type="nucleotide sequence ID" value="NZ_CP036526.1"/>
</dbReference>
<protein>
    <submittedName>
        <fullName evidence="3">Uncharacterized protein</fullName>
    </submittedName>
</protein>
<organism evidence="3 4">
    <name type="scientific">Stieleria marina</name>
    <dbReference type="NCBI Taxonomy" id="1930275"/>
    <lineage>
        <taxon>Bacteria</taxon>
        <taxon>Pseudomonadati</taxon>
        <taxon>Planctomycetota</taxon>
        <taxon>Planctomycetia</taxon>
        <taxon>Pirellulales</taxon>
        <taxon>Pirellulaceae</taxon>
        <taxon>Stieleria</taxon>
    </lineage>
</organism>
<evidence type="ECO:0000256" key="2">
    <source>
        <dbReference type="SAM" id="Phobius"/>
    </source>
</evidence>
<dbReference type="Proteomes" id="UP000319817">
    <property type="component" value="Chromosome"/>
</dbReference>
<keyword evidence="2" id="KW-0812">Transmembrane</keyword>
<keyword evidence="4" id="KW-1185">Reference proteome</keyword>
<feature type="transmembrane region" description="Helical" evidence="2">
    <location>
        <begin position="500"/>
        <end position="520"/>
    </location>
</feature>
<feature type="transmembrane region" description="Helical" evidence="2">
    <location>
        <begin position="448"/>
        <end position="465"/>
    </location>
</feature>
<feature type="transmembrane region" description="Helical" evidence="2">
    <location>
        <begin position="270"/>
        <end position="294"/>
    </location>
</feature>
<feature type="transmembrane region" description="Helical" evidence="2">
    <location>
        <begin position="423"/>
        <end position="441"/>
    </location>
</feature>
<dbReference type="InterPro" id="IPR011047">
    <property type="entry name" value="Quinoprotein_ADH-like_sf"/>
</dbReference>
<evidence type="ECO:0000313" key="4">
    <source>
        <dbReference type="Proteomes" id="UP000319817"/>
    </source>
</evidence>
<accession>A0A517NXG2</accession>
<gene>
    <name evidence="3" type="ORF">K239x_38040</name>
</gene>
<name>A0A517NXG2_9BACT</name>
<dbReference type="Gene3D" id="2.130.10.10">
    <property type="entry name" value="YVTN repeat-like/Quinoprotein amine dehydrogenase"/>
    <property type="match status" value="1"/>
</dbReference>